<gene>
    <name evidence="2" type="primary">WBGene00275913</name>
</gene>
<keyword evidence="3" id="KW-1185">Reference proteome</keyword>
<feature type="region of interest" description="Disordered" evidence="1">
    <location>
        <begin position="159"/>
        <end position="200"/>
    </location>
</feature>
<name>A0A2A6BBH6_PRIPA</name>
<dbReference type="AlphaFoldDB" id="A0A2A6BBH6"/>
<accession>A0A8R1YTI0</accession>
<feature type="compositionally biased region" description="Polar residues" evidence="1">
    <location>
        <begin position="291"/>
        <end position="305"/>
    </location>
</feature>
<feature type="compositionally biased region" description="Basic and acidic residues" evidence="1">
    <location>
        <begin position="309"/>
        <end position="325"/>
    </location>
</feature>
<dbReference type="EnsemblMetazoa" id="PPA37544.1">
    <property type="protein sequence ID" value="PPA37544.1"/>
    <property type="gene ID" value="WBGene00275913"/>
</dbReference>
<organism evidence="2 3">
    <name type="scientific">Pristionchus pacificus</name>
    <name type="common">Parasitic nematode worm</name>
    <dbReference type="NCBI Taxonomy" id="54126"/>
    <lineage>
        <taxon>Eukaryota</taxon>
        <taxon>Metazoa</taxon>
        <taxon>Ecdysozoa</taxon>
        <taxon>Nematoda</taxon>
        <taxon>Chromadorea</taxon>
        <taxon>Rhabditida</taxon>
        <taxon>Rhabditina</taxon>
        <taxon>Diplogasteromorpha</taxon>
        <taxon>Diplogasteroidea</taxon>
        <taxon>Neodiplogasteridae</taxon>
        <taxon>Pristionchus</taxon>
    </lineage>
</organism>
<accession>A0A2A6BBH6</accession>
<reference evidence="3" key="1">
    <citation type="journal article" date="2008" name="Nat. Genet.">
        <title>The Pristionchus pacificus genome provides a unique perspective on nematode lifestyle and parasitism.</title>
        <authorList>
            <person name="Dieterich C."/>
            <person name="Clifton S.W."/>
            <person name="Schuster L.N."/>
            <person name="Chinwalla A."/>
            <person name="Delehaunty K."/>
            <person name="Dinkelacker I."/>
            <person name="Fulton L."/>
            <person name="Fulton R."/>
            <person name="Godfrey J."/>
            <person name="Minx P."/>
            <person name="Mitreva M."/>
            <person name="Roeseler W."/>
            <person name="Tian H."/>
            <person name="Witte H."/>
            <person name="Yang S.P."/>
            <person name="Wilson R.K."/>
            <person name="Sommer R.J."/>
        </authorList>
    </citation>
    <scope>NUCLEOTIDE SEQUENCE [LARGE SCALE GENOMIC DNA]</scope>
    <source>
        <strain evidence="3">PS312</strain>
    </source>
</reference>
<protein>
    <submittedName>
        <fullName evidence="2">Uncharacterized protein</fullName>
    </submittedName>
</protein>
<dbReference type="Proteomes" id="UP000005239">
    <property type="component" value="Unassembled WGS sequence"/>
</dbReference>
<sequence length="347" mass="38253">MHRMGRHIDYDRPRAVPKIKQSTQMTTEELIRALIAKDTLMEVARVPTHILDAMLHAEPVDDVIKTGSVDVTRIALSRWRSAVMAPMGTVAHPETPSLGYYPEDSIDKDIPTPPPPPLTPMKDSTEVVPMEISSPSDAHVPSMRSLLKTSKSFRVILEKNKRPRVEGGRKRGGKRRQGKQMLQSAAPAESAADAAVPTVPPAPTVPTVPAEPVAAAAPAAVLTPKQTRKLAAAASIAAARKSAADSAYGLDPTVYQFNPPLYFQPVRSTPVDYRTSEYRDHWAMSPHHSAAPSTSTTLNHQQPVNYTRPRHDDHLMPMDYGRIRPADPMTGRPRHSDYYTGPQRYSY</sequence>
<evidence type="ECO:0000313" key="2">
    <source>
        <dbReference type="EnsemblMetazoa" id="PPA37544.1"/>
    </source>
</evidence>
<feature type="compositionally biased region" description="Low complexity" evidence="1">
    <location>
        <begin position="185"/>
        <end position="197"/>
    </location>
</feature>
<feature type="compositionally biased region" description="Basic and acidic residues" evidence="1">
    <location>
        <begin position="159"/>
        <end position="169"/>
    </location>
</feature>
<feature type="region of interest" description="Disordered" evidence="1">
    <location>
        <begin position="285"/>
        <end position="347"/>
    </location>
</feature>
<proteinExistence type="predicted"/>
<evidence type="ECO:0000256" key="1">
    <source>
        <dbReference type="SAM" id="MobiDB-lite"/>
    </source>
</evidence>
<evidence type="ECO:0000313" key="3">
    <source>
        <dbReference type="Proteomes" id="UP000005239"/>
    </source>
</evidence>
<reference evidence="2" key="2">
    <citation type="submission" date="2022-06" db="UniProtKB">
        <authorList>
            <consortium name="EnsemblMetazoa"/>
        </authorList>
    </citation>
    <scope>IDENTIFICATION</scope>
    <source>
        <strain evidence="2">PS312</strain>
    </source>
</reference>